<dbReference type="STRING" id="1045855.DSC_11800"/>
<proteinExistence type="predicted"/>
<dbReference type="CDD" id="cd19481">
    <property type="entry name" value="RecA-like_protease"/>
    <property type="match status" value="1"/>
</dbReference>
<gene>
    <name evidence="2" type="ordered locus">DSC_11800</name>
</gene>
<dbReference type="SMART" id="SM00382">
    <property type="entry name" value="AAA"/>
    <property type="match status" value="1"/>
</dbReference>
<evidence type="ECO:0000313" key="3">
    <source>
        <dbReference type="Proteomes" id="UP000005870"/>
    </source>
</evidence>
<dbReference type="HOGENOM" id="CLU_000688_25_1_6"/>
<dbReference type="EMBL" id="CP003093">
    <property type="protein sequence ID" value="AER57004.1"/>
    <property type="molecule type" value="Genomic_DNA"/>
</dbReference>
<dbReference type="InterPro" id="IPR003593">
    <property type="entry name" value="AAA+_ATPase"/>
</dbReference>
<name>G7UQK1_PSEUP</name>
<dbReference type="KEGG" id="psd:DSC_11800"/>
<dbReference type="AlphaFoldDB" id="G7UQK1"/>
<evidence type="ECO:0000259" key="1">
    <source>
        <dbReference type="SMART" id="SM00382"/>
    </source>
</evidence>
<accession>G7UQK1</accession>
<dbReference type="Gene3D" id="1.10.10.60">
    <property type="entry name" value="Homeodomain-like"/>
    <property type="match status" value="1"/>
</dbReference>
<dbReference type="InterPro" id="IPR050168">
    <property type="entry name" value="AAA_ATPase_domain"/>
</dbReference>
<feature type="domain" description="AAA+ ATPase" evidence="1">
    <location>
        <begin position="126"/>
        <end position="256"/>
    </location>
</feature>
<organism evidence="2 3">
    <name type="scientific">Pseudoxanthomonas spadix (strain BD-a59)</name>
    <dbReference type="NCBI Taxonomy" id="1045855"/>
    <lineage>
        <taxon>Bacteria</taxon>
        <taxon>Pseudomonadati</taxon>
        <taxon>Pseudomonadota</taxon>
        <taxon>Gammaproteobacteria</taxon>
        <taxon>Lysobacterales</taxon>
        <taxon>Lysobacteraceae</taxon>
        <taxon>Pseudoxanthomonas</taxon>
    </lineage>
</organism>
<dbReference type="RefSeq" id="WP_014161177.1">
    <property type="nucleotide sequence ID" value="NC_016147.2"/>
</dbReference>
<dbReference type="OrthoDB" id="9809379at2"/>
<dbReference type="eggNOG" id="COG3415">
    <property type="taxonomic scope" value="Bacteria"/>
</dbReference>
<dbReference type="PANTHER" id="PTHR23077:SF198">
    <property type="entry name" value="ATP-DEPENDENT ZINC METALLOPROTEASE FTSH"/>
    <property type="match status" value="1"/>
</dbReference>
<dbReference type="InterPro" id="IPR027417">
    <property type="entry name" value="P-loop_NTPase"/>
</dbReference>
<dbReference type="Proteomes" id="UP000005870">
    <property type="component" value="Chromosome"/>
</dbReference>
<dbReference type="Gene3D" id="3.40.50.300">
    <property type="entry name" value="P-loop containing nucleotide triphosphate hydrolases"/>
    <property type="match status" value="1"/>
</dbReference>
<dbReference type="PANTHER" id="PTHR23077">
    <property type="entry name" value="AAA-FAMILY ATPASE"/>
    <property type="match status" value="1"/>
</dbReference>
<protein>
    <submittedName>
        <fullName evidence="2">Sigma-54-dependent transcriptional regulator</fullName>
    </submittedName>
</protein>
<dbReference type="SUPFAM" id="SSF52540">
    <property type="entry name" value="P-loop containing nucleoside triphosphate hydrolases"/>
    <property type="match status" value="1"/>
</dbReference>
<dbReference type="eggNOG" id="COG0464">
    <property type="taxonomic scope" value="Bacteria"/>
</dbReference>
<reference evidence="2 3" key="1">
    <citation type="journal article" date="2012" name="J. Bacteriol.">
        <title>Complete Genome Sequence of the BTEX-Degrading Bacterium Pseudoxanthomonas spadix BD-a59.</title>
        <authorList>
            <person name="Lee S.H."/>
            <person name="Jin H.M."/>
            <person name="Lee H.J."/>
            <person name="Kim J.M."/>
            <person name="Jeon C.O."/>
        </authorList>
    </citation>
    <scope>NUCLEOTIDE SEQUENCE [LARGE SCALE GENOMIC DNA]</scope>
    <source>
        <strain evidence="2 3">BD-a59</strain>
    </source>
</reference>
<dbReference type="Pfam" id="PF00004">
    <property type="entry name" value="AAA"/>
    <property type="match status" value="1"/>
</dbReference>
<dbReference type="InterPro" id="IPR003959">
    <property type="entry name" value="ATPase_AAA_core"/>
</dbReference>
<sequence length="363" mass="39397">MATPSSDAEWLALVREGCAGNAAAFQLRLSRLIARLRREKSALAPLLAKALTEANSSRLTLARDAATHQALVSPVDADSNLALTTVQFPAWLEHAPVWPPIVEEALDGLVHEWRHADRLRDAGLSPSRTVLLSGPPGVGKTLAASYLAEQLQFPLITLNLAAAVNSLLGKTGTNLTRVLVHAKAQPCVLLLDEFDALAKRRDDGQDVGELKRVVNVLLQAIDEWPGTSLLVAATNHEELLDRAVFRRFDIWLRFPDSTTRQVEALLCNLGAGHAVARQMAPALTGKPLSDASRLVTRARREIALNGGELDDVLMRLALPGATDPAERERWLLVKRLHADGLSTRAIAKHVGVSAATVSRWLHK</sequence>
<dbReference type="GO" id="GO:0016887">
    <property type="term" value="F:ATP hydrolysis activity"/>
    <property type="evidence" value="ECO:0007669"/>
    <property type="project" value="InterPro"/>
</dbReference>
<dbReference type="GO" id="GO:0005524">
    <property type="term" value="F:ATP binding"/>
    <property type="evidence" value="ECO:0007669"/>
    <property type="project" value="InterPro"/>
</dbReference>
<evidence type="ECO:0000313" key="2">
    <source>
        <dbReference type="EMBL" id="AER57004.1"/>
    </source>
</evidence>
<keyword evidence="3" id="KW-1185">Reference proteome</keyword>
<dbReference type="Pfam" id="PF13384">
    <property type="entry name" value="HTH_23"/>
    <property type="match status" value="1"/>
</dbReference>